<protein>
    <recommendedName>
        <fullName evidence="2">Phosphatidic acid phosphatase type 2/haloperoxidase domain-containing protein</fullName>
    </recommendedName>
</protein>
<dbReference type="SMART" id="SM00014">
    <property type="entry name" value="acidPPc"/>
    <property type="match status" value="1"/>
</dbReference>
<feature type="domain" description="Phosphatidic acid phosphatase type 2/haloperoxidase" evidence="2">
    <location>
        <begin position="97"/>
        <end position="219"/>
    </location>
</feature>
<keyword evidence="1" id="KW-0812">Transmembrane</keyword>
<dbReference type="Pfam" id="PF01569">
    <property type="entry name" value="PAP2"/>
    <property type="match status" value="1"/>
</dbReference>
<dbReference type="AlphaFoldDB" id="A0A1F5YHE1"/>
<evidence type="ECO:0000313" key="4">
    <source>
        <dbReference type="Proteomes" id="UP000178230"/>
    </source>
</evidence>
<comment type="caution">
    <text evidence="3">The sequence shown here is derived from an EMBL/GenBank/DDBJ whole genome shotgun (WGS) entry which is preliminary data.</text>
</comment>
<keyword evidence="1" id="KW-0472">Membrane</keyword>
<gene>
    <name evidence="3" type="ORF">A2Y99_03850</name>
</gene>
<dbReference type="PANTHER" id="PTHR14969">
    <property type="entry name" value="SPHINGOSINE-1-PHOSPHATE PHOSPHOHYDROLASE"/>
    <property type="match status" value="1"/>
</dbReference>
<accession>A0A1F5YHE1</accession>
<dbReference type="Gene3D" id="1.20.144.10">
    <property type="entry name" value="Phosphatidic acid phosphatase type 2/haloperoxidase"/>
    <property type="match status" value="1"/>
</dbReference>
<feature type="transmembrane region" description="Helical" evidence="1">
    <location>
        <begin position="20"/>
        <end position="45"/>
    </location>
</feature>
<reference evidence="3 4" key="1">
    <citation type="journal article" date="2016" name="Nat. Commun.">
        <title>Thousands of microbial genomes shed light on interconnected biogeochemical processes in an aquifer system.</title>
        <authorList>
            <person name="Anantharaman K."/>
            <person name="Brown C.T."/>
            <person name="Hug L.A."/>
            <person name="Sharon I."/>
            <person name="Castelle C.J."/>
            <person name="Probst A.J."/>
            <person name="Thomas B.C."/>
            <person name="Singh A."/>
            <person name="Wilkins M.J."/>
            <person name="Karaoz U."/>
            <person name="Brodie E.L."/>
            <person name="Williams K.H."/>
            <person name="Hubbard S.S."/>
            <person name="Banfield J.F."/>
        </authorList>
    </citation>
    <scope>NUCLEOTIDE SEQUENCE [LARGE SCALE GENOMIC DNA]</scope>
</reference>
<feature type="transmembrane region" description="Helical" evidence="1">
    <location>
        <begin position="99"/>
        <end position="117"/>
    </location>
</feature>
<proteinExistence type="predicted"/>
<name>A0A1F5YHE1_9BACT</name>
<dbReference type="Proteomes" id="UP000178230">
    <property type="component" value="Unassembled WGS sequence"/>
</dbReference>
<feature type="transmembrane region" description="Helical" evidence="1">
    <location>
        <begin position="176"/>
        <end position="195"/>
    </location>
</feature>
<feature type="transmembrane region" description="Helical" evidence="1">
    <location>
        <begin position="144"/>
        <end position="164"/>
    </location>
</feature>
<dbReference type="EMBL" id="MFIY01000048">
    <property type="protein sequence ID" value="OGF99533.1"/>
    <property type="molecule type" value="Genomic_DNA"/>
</dbReference>
<organism evidence="3 4">
    <name type="scientific">Candidatus Gottesmanbacteria bacterium RBG_13_37_7</name>
    <dbReference type="NCBI Taxonomy" id="1798369"/>
    <lineage>
        <taxon>Bacteria</taxon>
        <taxon>Candidatus Gottesmaniibacteriota</taxon>
    </lineage>
</organism>
<keyword evidence="1" id="KW-1133">Transmembrane helix</keyword>
<dbReference type="PANTHER" id="PTHR14969:SF13">
    <property type="entry name" value="AT30094P"/>
    <property type="match status" value="1"/>
</dbReference>
<dbReference type="InterPro" id="IPR000326">
    <property type="entry name" value="PAP2/HPO"/>
</dbReference>
<evidence type="ECO:0000256" key="1">
    <source>
        <dbReference type="SAM" id="Phobius"/>
    </source>
</evidence>
<dbReference type="SUPFAM" id="SSF48317">
    <property type="entry name" value="Acid phosphatase/Vanadium-dependent haloperoxidase"/>
    <property type="match status" value="1"/>
</dbReference>
<evidence type="ECO:0000313" key="3">
    <source>
        <dbReference type="EMBL" id="OGF99533.1"/>
    </source>
</evidence>
<sequence length="222" mass="25768">MIIQGLKVHHMLNKSKKNYLITGIASGFIFLVLTFLVNMDIFRSIDYQTTVLLQEKLNRIYDFPFSLITLLGSSEVITLLVAGLFLWDFYKFRKIRLGLFLYLSVYLIEILGKKFIFHPDPPMVFNRVAIDFNFPSSNIIRTGFSYPSGHMARSIFLLIIILFMINRYKKRRTIRILSQAAGYFLICAIFISRIYLGEHWFSDVAGGILLGMSLATFSLYNW</sequence>
<dbReference type="InterPro" id="IPR036938">
    <property type="entry name" value="PAP2/HPO_sf"/>
</dbReference>
<feature type="transmembrane region" description="Helical" evidence="1">
    <location>
        <begin position="201"/>
        <end position="220"/>
    </location>
</feature>
<feature type="transmembrane region" description="Helical" evidence="1">
    <location>
        <begin position="65"/>
        <end position="87"/>
    </location>
</feature>
<evidence type="ECO:0000259" key="2">
    <source>
        <dbReference type="SMART" id="SM00014"/>
    </source>
</evidence>